<evidence type="ECO:0000256" key="8">
    <source>
        <dbReference type="RuleBase" id="RU003619"/>
    </source>
</evidence>
<evidence type="ECO:0000256" key="7">
    <source>
        <dbReference type="HAMAP-Rule" id="MF_00480"/>
    </source>
</evidence>
<comment type="subunit">
    <text evidence="7">Part of the 30S ribosomal subunit. Contacts proteins S9 and S11.</text>
</comment>
<proteinExistence type="inferred from homology"/>
<evidence type="ECO:0000256" key="3">
    <source>
        <dbReference type="ARBA" id="ARBA00022730"/>
    </source>
</evidence>
<evidence type="ECO:0000313" key="10">
    <source>
        <dbReference type="EMBL" id="MDO8168176.1"/>
    </source>
</evidence>
<evidence type="ECO:0000256" key="5">
    <source>
        <dbReference type="ARBA" id="ARBA00022980"/>
    </source>
</evidence>
<dbReference type="Gene3D" id="1.10.455.10">
    <property type="entry name" value="Ribosomal protein S7 domain"/>
    <property type="match status" value="1"/>
</dbReference>
<reference evidence="10 11" key="1">
    <citation type="journal article" date="2023" name="Int. J. Syst. Evol. Microbiol.">
        <title>The observation of taxonomic boundaries for the 16SrII and 16SrXXV phytoplasmas using genome-based delimitation.</title>
        <authorList>
            <person name="Rodrigues Jardim B."/>
            <person name="Tran-Nguyen L.T.T."/>
            <person name="Gambley C."/>
            <person name="Al-Sadi A.M."/>
            <person name="Al-Subhi A.M."/>
            <person name="Foissac X."/>
            <person name="Salar P."/>
            <person name="Cai H."/>
            <person name="Yang J.Y."/>
            <person name="Davis R."/>
            <person name="Jones L."/>
            <person name="Rodoni B."/>
            <person name="Constable F.E."/>
        </authorList>
    </citation>
    <scope>NUCLEOTIDE SEQUENCE [LARGE SCALE GENOMIC DNA]</scope>
    <source>
        <strain evidence="10">BAWM-155c</strain>
    </source>
</reference>
<evidence type="ECO:0000256" key="1">
    <source>
        <dbReference type="ARBA" id="ARBA00007151"/>
    </source>
</evidence>
<evidence type="ECO:0000259" key="9">
    <source>
        <dbReference type="Pfam" id="PF00177"/>
    </source>
</evidence>
<dbReference type="InterPro" id="IPR020606">
    <property type="entry name" value="Ribosomal_uS7_CS"/>
</dbReference>
<sequence length="156" mass="17995">MSRKKKCQIRDVSLDPVYNSKLVTKTINTIMRDGKKSIARTILYSALEQVKSITKQDPIDVFNKALNNVMPILEVRVRTIGSQKYQVPSEVNAERRQSLGLKWLIQYAQKRNEKSMKEKLAKEIIEAASGTGTAVKKREDTHRMAEANRTFAHYRW</sequence>
<feature type="domain" description="Small ribosomal subunit protein uS7" evidence="9">
    <location>
        <begin position="2"/>
        <end position="149"/>
    </location>
</feature>
<dbReference type="CDD" id="cd14869">
    <property type="entry name" value="uS7_Bacteria"/>
    <property type="match status" value="1"/>
</dbReference>
<evidence type="ECO:0000313" key="11">
    <source>
        <dbReference type="Proteomes" id="UP001172036"/>
    </source>
</evidence>
<dbReference type="InterPro" id="IPR023798">
    <property type="entry name" value="Ribosomal_uS7_dom"/>
</dbReference>
<keyword evidence="3 7" id="KW-0699">rRNA-binding</keyword>
<dbReference type="PROSITE" id="PS00052">
    <property type="entry name" value="RIBOSOMAL_S7"/>
    <property type="match status" value="1"/>
</dbReference>
<dbReference type="PANTHER" id="PTHR11205">
    <property type="entry name" value="RIBOSOMAL PROTEIN S7"/>
    <property type="match status" value="1"/>
</dbReference>
<organism evidence="10 11">
    <name type="scientific">Candidatus Phytoplasma melaleucae</name>
    <dbReference type="NCBI Taxonomy" id="2982630"/>
    <lineage>
        <taxon>Bacteria</taxon>
        <taxon>Bacillati</taxon>
        <taxon>Mycoplasmatota</taxon>
        <taxon>Mollicutes</taxon>
        <taxon>Acholeplasmatales</taxon>
        <taxon>Acholeplasmataceae</taxon>
        <taxon>Candidatus Phytoplasma</taxon>
    </lineage>
</organism>
<comment type="caution">
    <text evidence="10">The sequence shown here is derived from an EMBL/GenBank/DDBJ whole genome shotgun (WGS) entry which is preliminary data.</text>
</comment>
<dbReference type="Pfam" id="PF00177">
    <property type="entry name" value="Ribosomal_S7"/>
    <property type="match status" value="1"/>
</dbReference>
<keyword evidence="2 7" id="KW-0820">tRNA-binding</keyword>
<dbReference type="EMBL" id="JAOSID010000006">
    <property type="protein sequence ID" value="MDO8168176.1"/>
    <property type="molecule type" value="Genomic_DNA"/>
</dbReference>
<dbReference type="RefSeq" id="WP_304515380.1">
    <property type="nucleotide sequence ID" value="NZ_JAOSID010000006.1"/>
</dbReference>
<comment type="similarity">
    <text evidence="1 7 8">Belongs to the universal ribosomal protein uS7 family.</text>
</comment>
<keyword evidence="11" id="KW-1185">Reference proteome</keyword>
<keyword evidence="6 7" id="KW-0687">Ribonucleoprotein</keyword>
<keyword evidence="5 7" id="KW-0689">Ribosomal protein</keyword>
<evidence type="ECO:0000256" key="4">
    <source>
        <dbReference type="ARBA" id="ARBA00022884"/>
    </source>
</evidence>
<protein>
    <recommendedName>
        <fullName evidence="7">Small ribosomal subunit protein uS7</fullName>
    </recommendedName>
</protein>
<dbReference type="HAMAP" id="MF_00480_B">
    <property type="entry name" value="Ribosomal_uS7_B"/>
    <property type="match status" value="1"/>
</dbReference>
<dbReference type="GO" id="GO:0005840">
    <property type="term" value="C:ribosome"/>
    <property type="evidence" value="ECO:0007669"/>
    <property type="project" value="UniProtKB-KW"/>
</dbReference>
<evidence type="ECO:0000256" key="6">
    <source>
        <dbReference type="ARBA" id="ARBA00023274"/>
    </source>
</evidence>
<gene>
    <name evidence="7 10" type="primary">rpsG</name>
    <name evidence="10" type="ORF">OC680_01635</name>
</gene>
<dbReference type="NCBIfam" id="TIGR01029">
    <property type="entry name" value="rpsG_bact"/>
    <property type="match status" value="1"/>
</dbReference>
<comment type="function">
    <text evidence="7">One of the primary rRNA binding proteins, it binds directly to 16S rRNA where it nucleates assembly of the head domain of the 30S subunit. Is located at the subunit interface close to the decoding center, probably blocks exit of the E-site tRNA.</text>
</comment>
<dbReference type="PIRSF" id="PIRSF002122">
    <property type="entry name" value="RPS7p_RPS7a_RPS5e_RPS7o"/>
    <property type="match status" value="1"/>
</dbReference>
<dbReference type="Proteomes" id="UP001172036">
    <property type="component" value="Unassembled WGS sequence"/>
</dbReference>
<dbReference type="InterPro" id="IPR000235">
    <property type="entry name" value="Ribosomal_uS7"/>
</dbReference>
<dbReference type="InterPro" id="IPR036823">
    <property type="entry name" value="Ribosomal_uS7_dom_sf"/>
</dbReference>
<accession>A0ABT9DFG1</accession>
<name>A0ABT9DFG1_9MOLU</name>
<keyword evidence="4 7" id="KW-0694">RNA-binding</keyword>
<evidence type="ECO:0000256" key="2">
    <source>
        <dbReference type="ARBA" id="ARBA00022555"/>
    </source>
</evidence>
<dbReference type="SUPFAM" id="SSF47973">
    <property type="entry name" value="Ribosomal protein S7"/>
    <property type="match status" value="1"/>
</dbReference>
<dbReference type="InterPro" id="IPR005717">
    <property type="entry name" value="Ribosomal_uS7_bac/org-type"/>
</dbReference>